<feature type="transmembrane region" description="Helical" evidence="1">
    <location>
        <begin position="14"/>
        <end position="34"/>
    </location>
</feature>
<accession>A0AAV4NH41</accession>
<keyword evidence="3" id="KW-1185">Reference proteome</keyword>
<keyword evidence="1" id="KW-0472">Membrane</keyword>
<keyword evidence="1" id="KW-1133">Transmembrane helix</keyword>
<dbReference type="EMBL" id="BPLR01003268">
    <property type="protein sequence ID" value="GIX82769.1"/>
    <property type="molecule type" value="Genomic_DNA"/>
</dbReference>
<keyword evidence="1" id="KW-0812">Transmembrane</keyword>
<dbReference type="Proteomes" id="UP001054945">
    <property type="component" value="Unassembled WGS sequence"/>
</dbReference>
<protein>
    <submittedName>
        <fullName evidence="2">Uncharacterized protein</fullName>
    </submittedName>
</protein>
<evidence type="ECO:0000313" key="2">
    <source>
        <dbReference type="EMBL" id="GIX82769.1"/>
    </source>
</evidence>
<proteinExistence type="predicted"/>
<evidence type="ECO:0000313" key="3">
    <source>
        <dbReference type="Proteomes" id="UP001054945"/>
    </source>
</evidence>
<sequence length="117" mass="13430">MGGMIRIEDNISSLVRIFISKYVGIVLLILTYWGPVPGGESGVRRWRSDFSKTQILRPEKHNEFFWMMTCSKSNKDPTSCPSTKSLLWLLKRQSLGNRDRRDNIITFPISGQRNVGP</sequence>
<organism evidence="2 3">
    <name type="scientific">Caerostris extrusa</name>
    <name type="common">Bark spider</name>
    <name type="synonym">Caerostris bankana</name>
    <dbReference type="NCBI Taxonomy" id="172846"/>
    <lineage>
        <taxon>Eukaryota</taxon>
        <taxon>Metazoa</taxon>
        <taxon>Ecdysozoa</taxon>
        <taxon>Arthropoda</taxon>
        <taxon>Chelicerata</taxon>
        <taxon>Arachnida</taxon>
        <taxon>Araneae</taxon>
        <taxon>Araneomorphae</taxon>
        <taxon>Entelegynae</taxon>
        <taxon>Araneoidea</taxon>
        <taxon>Araneidae</taxon>
        <taxon>Caerostris</taxon>
    </lineage>
</organism>
<evidence type="ECO:0000256" key="1">
    <source>
        <dbReference type="SAM" id="Phobius"/>
    </source>
</evidence>
<comment type="caution">
    <text evidence="2">The sequence shown here is derived from an EMBL/GenBank/DDBJ whole genome shotgun (WGS) entry which is preliminary data.</text>
</comment>
<gene>
    <name evidence="2" type="ORF">CEXT_157291</name>
</gene>
<reference evidence="2 3" key="1">
    <citation type="submission" date="2021-06" db="EMBL/GenBank/DDBJ databases">
        <title>Caerostris extrusa draft genome.</title>
        <authorList>
            <person name="Kono N."/>
            <person name="Arakawa K."/>
        </authorList>
    </citation>
    <scope>NUCLEOTIDE SEQUENCE [LARGE SCALE GENOMIC DNA]</scope>
</reference>
<dbReference type="AlphaFoldDB" id="A0AAV4NH41"/>
<name>A0AAV4NH41_CAEEX</name>